<dbReference type="InterPro" id="IPR032466">
    <property type="entry name" value="Metal_Hydrolase"/>
</dbReference>
<evidence type="ECO:0000256" key="4">
    <source>
        <dbReference type="ARBA" id="ARBA00022801"/>
    </source>
</evidence>
<evidence type="ECO:0000313" key="8">
    <source>
        <dbReference type="Proteomes" id="UP000248764"/>
    </source>
</evidence>
<dbReference type="AlphaFoldDB" id="A0A2W2B1N7"/>
<evidence type="ECO:0000313" key="7">
    <source>
        <dbReference type="EMBL" id="PZF81305.1"/>
    </source>
</evidence>
<dbReference type="GO" id="GO:0016814">
    <property type="term" value="F:hydrolase activity, acting on carbon-nitrogen (but not peptide) bonds, in cyclic amidines"/>
    <property type="evidence" value="ECO:0007669"/>
    <property type="project" value="UniProtKB-ARBA"/>
</dbReference>
<sequence length="329" mass="33428">MTGTAAIAALPKAELHLHLVGSASVQTVLALATRTPGAGVPLDPAELAAFYTFRDFAHFIDVYNAVDRLVTTPADVTTLVVGAARDAAVSNVRWLELTVTAATHLKAGIDGGALRAALEEGRERARSEHGVEIGWIVDIPGEQGLGAADATVDFLTRHAPAGTVAIGLAGLEPDAPRRDFVRHVAQARDLGLRAAIHAGEASGPESVHDALSLLHADRIGHGLRAADDPSLVAFLADAGTPLEVCVTSNVCTGVVAGPDAHPVAALAAAGVVVVPGTDDPGMFGTDLNAEYALVARLTGHDPADLARAGVAASFAPDAVKAALLAELGA</sequence>
<keyword evidence="5" id="KW-0862">Zinc</keyword>
<evidence type="ECO:0000256" key="3">
    <source>
        <dbReference type="ARBA" id="ARBA00022723"/>
    </source>
</evidence>
<dbReference type="NCBIfam" id="TIGR01430">
    <property type="entry name" value="aden_deam"/>
    <property type="match status" value="1"/>
</dbReference>
<evidence type="ECO:0000256" key="1">
    <source>
        <dbReference type="ARBA" id="ARBA00001947"/>
    </source>
</evidence>
<keyword evidence="8" id="KW-1185">Reference proteome</keyword>
<accession>A0A2W2B1N7</accession>
<organism evidence="7 8">
    <name type="scientific">Jiangella anatolica</name>
    <dbReference type="NCBI Taxonomy" id="2670374"/>
    <lineage>
        <taxon>Bacteria</taxon>
        <taxon>Bacillati</taxon>
        <taxon>Actinomycetota</taxon>
        <taxon>Actinomycetes</taxon>
        <taxon>Jiangellales</taxon>
        <taxon>Jiangellaceae</taxon>
        <taxon>Jiangella</taxon>
    </lineage>
</organism>
<dbReference type="EMBL" id="POTW01000061">
    <property type="protein sequence ID" value="PZF81305.1"/>
    <property type="molecule type" value="Genomic_DNA"/>
</dbReference>
<proteinExistence type="inferred from homology"/>
<dbReference type="InterPro" id="IPR006330">
    <property type="entry name" value="Ado/ade_deaminase"/>
</dbReference>
<dbReference type="Pfam" id="PF00962">
    <property type="entry name" value="A_deaminase"/>
    <property type="match status" value="1"/>
</dbReference>
<comment type="caution">
    <text evidence="7">The sequence shown here is derived from an EMBL/GenBank/DDBJ whole genome shotgun (WGS) entry which is preliminary data.</text>
</comment>
<dbReference type="SUPFAM" id="SSF51556">
    <property type="entry name" value="Metallo-dependent hydrolases"/>
    <property type="match status" value="1"/>
</dbReference>
<evidence type="ECO:0000256" key="2">
    <source>
        <dbReference type="ARBA" id="ARBA00006676"/>
    </source>
</evidence>
<dbReference type="PANTHER" id="PTHR43114:SF6">
    <property type="entry name" value="ADENINE DEAMINASE"/>
    <property type="match status" value="1"/>
</dbReference>
<keyword evidence="4" id="KW-0378">Hydrolase</keyword>
<dbReference type="Gene3D" id="3.20.20.140">
    <property type="entry name" value="Metal-dependent hydrolases"/>
    <property type="match status" value="1"/>
</dbReference>
<reference evidence="7 8" key="1">
    <citation type="submission" date="2018-01" db="EMBL/GenBank/DDBJ databases">
        <title>Draft genome sequence of Jiangella sp. GTF31.</title>
        <authorList>
            <person name="Sahin N."/>
            <person name="Ay H."/>
            <person name="Saygin H."/>
        </authorList>
    </citation>
    <scope>NUCLEOTIDE SEQUENCE [LARGE SCALE GENOMIC DNA]</scope>
    <source>
        <strain evidence="7 8">GTF31</strain>
    </source>
</reference>
<comment type="cofactor">
    <cofactor evidence="1">
        <name>Zn(2+)</name>
        <dbReference type="ChEBI" id="CHEBI:29105"/>
    </cofactor>
</comment>
<comment type="similarity">
    <text evidence="2">Belongs to the metallo-dependent hydrolases superfamily. Adenosine and AMP deaminases family.</text>
</comment>
<dbReference type="PANTHER" id="PTHR43114">
    <property type="entry name" value="ADENINE DEAMINASE"/>
    <property type="match status" value="1"/>
</dbReference>
<name>A0A2W2B1N7_9ACTN</name>
<protein>
    <submittedName>
        <fullName evidence="7">Adenosine deaminase</fullName>
    </submittedName>
</protein>
<keyword evidence="3" id="KW-0479">Metal-binding</keyword>
<dbReference type="GO" id="GO:0019239">
    <property type="term" value="F:deaminase activity"/>
    <property type="evidence" value="ECO:0007669"/>
    <property type="project" value="InterPro"/>
</dbReference>
<feature type="domain" description="Adenosine deaminase" evidence="6">
    <location>
        <begin position="11"/>
        <end position="327"/>
    </location>
</feature>
<evidence type="ECO:0000259" key="6">
    <source>
        <dbReference type="Pfam" id="PF00962"/>
    </source>
</evidence>
<dbReference type="GO" id="GO:0046872">
    <property type="term" value="F:metal ion binding"/>
    <property type="evidence" value="ECO:0007669"/>
    <property type="project" value="UniProtKB-KW"/>
</dbReference>
<dbReference type="RefSeq" id="WP_111256764.1">
    <property type="nucleotide sequence ID" value="NZ_POTW01000061.1"/>
</dbReference>
<dbReference type="Proteomes" id="UP000248764">
    <property type="component" value="Unassembled WGS sequence"/>
</dbReference>
<dbReference type="InterPro" id="IPR001365">
    <property type="entry name" value="A_deaminase_dom"/>
</dbReference>
<evidence type="ECO:0000256" key="5">
    <source>
        <dbReference type="ARBA" id="ARBA00022833"/>
    </source>
</evidence>
<gene>
    <name evidence="7" type="primary">add</name>
    <name evidence="7" type="ORF">C1I92_21840</name>
</gene>